<dbReference type="EMBL" id="FP236843">
    <property type="protein sequence ID" value="CAX61042.1"/>
    <property type="molecule type" value="Genomic_DNA"/>
</dbReference>
<dbReference type="AlphaFoldDB" id="D8MW35"/>
<proteinExistence type="predicted"/>
<keyword evidence="3" id="KW-1185">Reference proteome</keyword>
<dbReference type="InterPro" id="IPR021561">
    <property type="entry name" value="AbiEi_3"/>
</dbReference>
<evidence type="ECO:0000313" key="2">
    <source>
        <dbReference type="EMBL" id="CAX61042.1"/>
    </source>
</evidence>
<dbReference type="RefSeq" id="WP_013203526.1">
    <property type="nucleotide sequence ID" value="NC_014306.1"/>
</dbReference>
<dbReference type="Proteomes" id="UP000008793">
    <property type="component" value="Chromosome"/>
</dbReference>
<dbReference type="InterPro" id="IPR033455">
    <property type="entry name" value="AbiEi_3_N"/>
</dbReference>
<evidence type="ECO:0000259" key="1">
    <source>
        <dbReference type="Pfam" id="PF17194"/>
    </source>
</evidence>
<dbReference type="GeneID" id="90513475"/>
<dbReference type="eggNOG" id="COG5340">
    <property type="taxonomic scope" value="Bacteria"/>
</dbReference>
<dbReference type="STRING" id="634500.EbC_35110"/>
<dbReference type="KEGG" id="ebi:EbC_35110"/>
<name>D8MW35_ERWBE</name>
<dbReference type="Pfam" id="PF11459">
    <property type="entry name" value="AbiEi_3"/>
    <property type="match status" value="1"/>
</dbReference>
<reference evidence="2 3" key="1">
    <citation type="journal article" date="2010" name="BMC Genomics">
        <title>Genome comparison of the epiphytic bacteria Erwinia billingiae and E. tasmaniensis with the pear pathogen E. pyrifoliae.</title>
        <authorList>
            <person name="Kube M."/>
            <person name="Migdoll A.M."/>
            <person name="Gehring I."/>
            <person name="Heitmann K."/>
            <person name="Mayer Y."/>
            <person name="Kuhl H."/>
            <person name="Knaust F."/>
            <person name="Geider K."/>
            <person name="Reinhardt R."/>
        </authorList>
    </citation>
    <scope>NUCLEOTIDE SEQUENCE [LARGE SCALE GENOMIC DNA]</scope>
    <source>
        <strain evidence="2 3">Eb661</strain>
    </source>
</reference>
<gene>
    <name evidence="2" type="ordered locus">EbC_35110</name>
</gene>
<organism evidence="3">
    <name type="scientific">Erwinia billingiae (strain Eb661)</name>
    <dbReference type="NCBI Taxonomy" id="634500"/>
    <lineage>
        <taxon>Bacteria</taxon>
        <taxon>Pseudomonadati</taxon>
        <taxon>Pseudomonadota</taxon>
        <taxon>Gammaproteobacteria</taxon>
        <taxon>Enterobacterales</taxon>
        <taxon>Erwiniaceae</taxon>
        <taxon>Erwinia</taxon>
    </lineage>
</organism>
<sequence>MLNLIARQQLKNLLPVGMVATKSWLLAQGINLHFLDNAVKSRTLLPLTPGVYAREEKPQHWKGVVASLQRMRDEPVCVGAFSALEIEGLVHYQARGSTPHIHLFSASPLPAWLHKIDIDAKFEWRGVQRLWPSSVTENPKYFREDSWRESLPTLCYSGPEKAFLELLADVPKSISVEHADQLMQGLTTLSPRKLDLLLQASSSIKVKRLFLWLANRHQHAWLKYLDPERYELGTGKREIAKGGRLDKTWQITVPREM</sequence>
<dbReference type="HOGENOM" id="CLU_077664_0_0_6"/>
<evidence type="ECO:0000313" key="3">
    <source>
        <dbReference type="Proteomes" id="UP000008793"/>
    </source>
</evidence>
<accession>D8MW35</accession>
<protein>
    <submittedName>
        <fullName evidence="2">Conserved uncharacterized protein</fullName>
    </submittedName>
</protein>
<dbReference type="Pfam" id="PF17194">
    <property type="entry name" value="AbiEi_3_N"/>
    <property type="match status" value="1"/>
</dbReference>
<feature type="domain" description="Transcriptional regulator AbiEi antitoxin N-terminal" evidence="1">
    <location>
        <begin position="8"/>
        <end position="92"/>
    </location>
</feature>